<organism evidence="1">
    <name type="scientific">hydrothermal vent metagenome</name>
    <dbReference type="NCBI Taxonomy" id="652676"/>
    <lineage>
        <taxon>unclassified sequences</taxon>
        <taxon>metagenomes</taxon>
        <taxon>ecological metagenomes</taxon>
    </lineage>
</organism>
<evidence type="ECO:0008006" key="2">
    <source>
        <dbReference type="Google" id="ProtNLM"/>
    </source>
</evidence>
<protein>
    <recommendedName>
        <fullName evidence="2">Antitoxin</fullName>
    </recommendedName>
</protein>
<proteinExistence type="predicted"/>
<gene>
    <name evidence="1" type="ORF">MNBD_NITROSPINAE04-2589</name>
</gene>
<accession>A0A3B1BQF3</accession>
<dbReference type="EMBL" id="UOGA01000180">
    <property type="protein sequence ID" value="VAX20546.1"/>
    <property type="molecule type" value="Genomic_DNA"/>
</dbReference>
<name>A0A3B1BQF3_9ZZZZ</name>
<dbReference type="AlphaFoldDB" id="A0A3B1BQF3"/>
<evidence type="ECO:0000313" key="1">
    <source>
        <dbReference type="EMBL" id="VAX20546.1"/>
    </source>
</evidence>
<sequence>MSKIKQNAPEIVLRDGKPVSVIIDIAEMLKRLEDAGDLRKLEDFLSDRAS</sequence>
<reference evidence="1" key="1">
    <citation type="submission" date="2018-06" db="EMBL/GenBank/DDBJ databases">
        <authorList>
            <person name="Zhirakovskaya E."/>
        </authorList>
    </citation>
    <scope>NUCLEOTIDE SEQUENCE</scope>
</reference>